<keyword evidence="4" id="KW-1185">Reference proteome</keyword>
<feature type="region of interest" description="Disordered" evidence="1">
    <location>
        <begin position="131"/>
        <end position="196"/>
    </location>
</feature>
<sequence length="301" mass="32201">MIVDTQSVRAAAGVPKTTTGLDADKKMSGIKRVLDVDVLGLIGVAVLAASTHDIAAGTALLDQAAERCDNRLEKVLTDQGFKDEVTVHGVLLDSDIEVVRCNPEDQDKGFVPQPKRWIAEQVNGTLVLHRRPAREYDHHPDTSASRVHWPPSRTWPAASPHRVPPGATPSDWPGGRHRAPGGLQAQHDETTARASELRDQIEHSTALLAETEARLSDLATTRKVIAEPEPPETNTAYQAIVNASTSTSARRSELVSCTNSSACPPTRHPSASPAAVSDASPARASSPSQDEATTRNGLNVR</sequence>
<evidence type="ECO:0000313" key="3">
    <source>
        <dbReference type="EMBL" id="MBP2404179.1"/>
    </source>
</evidence>
<dbReference type="Proteomes" id="UP001519291">
    <property type="component" value="Unassembled WGS sequence"/>
</dbReference>
<reference evidence="3 4" key="1">
    <citation type="submission" date="2021-03" db="EMBL/GenBank/DDBJ databases">
        <title>Sequencing the genomes of 1000 actinobacteria strains.</title>
        <authorList>
            <person name="Klenk H.-P."/>
        </authorList>
    </citation>
    <scope>NUCLEOTIDE SEQUENCE [LARGE SCALE GENOMIC DNA]</scope>
    <source>
        <strain evidence="3 4">DSM 41480</strain>
    </source>
</reference>
<name>A0ABS4Y613_9ACTN</name>
<feature type="domain" description="Transposase IS4-like" evidence="2">
    <location>
        <begin position="2"/>
        <end position="125"/>
    </location>
</feature>
<dbReference type="RefSeq" id="WP_245382258.1">
    <property type="nucleotide sequence ID" value="NZ_JAGIOH010000001.1"/>
</dbReference>
<dbReference type="GeneID" id="91573431"/>
<feature type="compositionally biased region" description="Basic and acidic residues" evidence="1">
    <location>
        <begin position="186"/>
        <end position="196"/>
    </location>
</feature>
<dbReference type="InterPro" id="IPR002559">
    <property type="entry name" value="Transposase_11"/>
</dbReference>
<evidence type="ECO:0000259" key="2">
    <source>
        <dbReference type="Pfam" id="PF01609"/>
    </source>
</evidence>
<dbReference type="PANTHER" id="PTHR30007">
    <property type="entry name" value="PHP DOMAIN PROTEIN"/>
    <property type="match status" value="1"/>
</dbReference>
<dbReference type="PANTHER" id="PTHR30007:SF0">
    <property type="entry name" value="TRANSPOSASE"/>
    <property type="match status" value="1"/>
</dbReference>
<accession>A0ABS4Y613</accession>
<dbReference type="EMBL" id="JAGIOH010000001">
    <property type="protein sequence ID" value="MBP2404179.1"/>
    <property type="molecule type" value="Genomic_DNA"/>
</dbReference>
<feature type="compositionally biased region" description="Low complexity" evidence="1">
    <location>
        <begin position="269"/>
        <end position="288"/>
    </location>
</feature>
<dbReference type="Pfam" id="PF01609">
    <property type="entry name" value="DDE_Tnp_1"/>
    <property type="match status" value="1"/>
</dbReference>
<comment type="caution">
    <text evidence="3">The sequence shown here is derived from an EMBL/GenBank/DDBJ whole genome shotgun (WGS) entry which is preliminary data.</text>
</comment>
<feature type="compositionally biased region" description="Polar residues" evidence="1">
    <location>
        <begin position="289"/>
        <end position="301"/>
    </location>
</feature>
<evidence type="ECO:0000256" key="1">
    <source>
        <dbReference type="SAM" id="MobiDB-lite"/>
    </source>
</evidence>
<evidence type="ECO:0000313" key="4">
    <source>
        <dbReference type="Proteomes" id="UP001519291"/>
    </source>
</evidence>
<proteinExistence type="predicted"/>
<gene>
    <name evidence="3" type="ORF">JO379_003648</name>
</gene>
<feature type="region of interest" description="Disordered" evidence="1">
    <location>
        <begin position="258"/>
        <end position="301"/>
    </location>
</feature>
<organism evidence="3 4">
    <name type="scientific">Streptomyces syringium</name>
    <dbReference type="NCBI Taxonomy" id="76729"/>
    <lineage>
        <taxon>Bacteria</taxon>
        <taxon>Bacillati</taxon>
        <taxon>Actinomycetota</taxon>
        <taxon>Actinomycetes</taxon>
        <taxon>Kitasatosporales</taxon>
        <taxon>Streptomycetaceae</taxon>
        <taxon>Streptomyces</taxon>
    </lineage>
</organism>
<protein>
    <recommendedName>
        <fullName evidence="2">Transposase IS4-like domain-containing protein</fullName>
    </recommendedName>
</protein>